<evidence type="ECO:0000256" key="1">
    <source>
        <dbReference type="ARBA" id="ARBA00023125"/>
    </source>
</evidence>
<keyword evidence="1" id="KW-0238">DNA-binding</keyword>
<evidence type="ECO:0000256" key="3">
    <source>
        <dbReference type="SAM" id="Phobius"/>
    </source>
</evidence>
<dbReference type="Gramene" id="KMS97919">
    <property type="protein sequence ID" value="KMS97919"/>
    <property type="gene ID" value="BVRB_4g097380"/>
</dbReference>
<feature type="transmembrane region" description="Helical" evidence="3">
    <location>
        <begin position="60"/>
        <end position="76"/>
    </location>
</feature>
<feature type="compositionally biased region" description="Polar residues" evidence="2">
    <location>
        <begin position="280"/>
        <end position="295"/>
    </location>
</feature>
<dbReference type="PANTHER" id="PTHR44191:SF13">
    <property type="entry name" value="DUPLICATED HOMEODOMAIN-LIKE SUPERFAMILY PROTEIN"/>
    <property type="match status" value="1"/>
</dbReference>
<dbReference type="EMBL" id="KQ090287">
    <property type="protein sequence ID" value="KMS97919.1"/>
    <property type="molecule type" value="Genomic_DNA"/>
</dbReference>
<name>A0A0J8B9C7_BETVV</name>
<dbReference type="Proteomes" id="UP000035740">
    <property type="component" value="Unassembled WGS sequence"/>
</dbReference>
<organism evidence="4 5">
    <name type="scientific">Beta vulgaris subsp. vulgaris</name>
    <name type="common">Beet</name>
    <dbReference type="NCBI Taxonomy" id="3555"/>
    <lineage>
        <taxon>Eukaryota</taxon>
        <taxon>Viridiplantae</taxon>
        <taxon>Streptophyta</taxon>
        <taxon>Embryophyta</taxon>
        <taxon>Tracheophyta</taxon>
        <taxon>Spermatophyta</taxon>
        <taxon>Magnoliopsida</taxon>
        <taxon>eudicotyledons</taxon>
        <taxon>Gunneridae</taxon>
        <taxon>Pentapetalae</taxon>
        <taxon>Caryophyllales</taxon>
        <taxon>Chenopodiaceae</taxon>
        <taxon>Betoideae</taxon>
        <taxon>Beta</taxon>
    </lineage>
</organism>
<accession>A0A0J8B9C7</accession>
<evidence type="ECO:0000313" key="5">
    <source>
        <dbReference type="Proteomes" id="UP000035740"/>
    </source>
</evidence>
<feature type="region of interest" description="Disordered" evidence="2">
    <location>
        <begin position="269"/>
        <end position="295"/>
    </location>
</feature>
<reference evidence="4 5" key="1">
    <citation type="journal article" date="2014" name="Nature">
        <title>The genome of the recently domesticated crop plant sugar beet (Beta vulgaris).</title>
        <authorList>
            <person name="Dohm J.C."/>
            <person name="Minoche A.E."/>
            <person name="Holtgrawe D."/>
            <person name="Capella-Gutierrez S."/>
            <person name="Zakrzewski F."/>
            <person name="Tafer H."/>
            <person name="Rupp O."/>
            <person name="Sorensen T.R."/>
            <person name="Stracke R."/>
            <person name="Reinhardt R."/>
            <person name="Goesmann A."/>
            <person name="Kraft T."/>
            <person name="Schulz B."/>
            <person name="Stadler P.F."/>
            <person name="Schmidt T."/>
            <person name="Gabaldon T."/>
            <person name="Lehrach H."/>
            <person name="Weisshaar B."/>
            <person name="Himmelbauer H."/>
        </authorList>
    </citation>
    <scope>NUCLEOTIDE SEQUENCE [LARGE SCALE GENOMIC DNA]</scope>
    <source>
        <tissue evidence="4">Taproot</tissue>
    </source>
</reference>
<feature type="transmembrane region" description="Helical" evidence="3">
    <location>
        <begin position="194"/>
        <end position="215"/>
    </location>
</feature>
<dbReference type="InterPro" id="IPR052245">
    <property type="entry name" value="Plant_Stress_Dev_TF"/>
</dbReference>
<dbReference type="PANTHER" id="PTHR44191">
    <property type="entry name" value="TRANSCRIPTION FACTOR KUA1"/>
    <property type="match status" value="1"/>
</dbReference>
<dbReference type="GO" id="GO:0009751">
    <property type="term" value="P:response to salicylic acid"/>
    <property type="evidence" value="ECO:0007669"/>
    <property type="project" value="TreeGrafter"/>
</dbReference>
<evidence type="ECO:0000256" key="2">
    <source>
        <dbReference type="SAM" id="MobiDB-lite"/>
    </source>
</evidence>
<keyword evidence="5" id="KW-1185">Reference proteome</keyword>
<evidence type="ECO:0000313" key="4">
    <source>
        <dbReference type="EMBL" id="KMS97919.1"/>
    </source>
</evidence>
<protein>
    <recommendedName>
        <fullName evidence="6">HTH myb-type domain-containing protein</fullName>
    </recommendedName>
</protein>
<evidence type="ECO:0008006" key="6">
    <source>
        <dbReference type="Google" id="ProtNLM"/>
    </source>
</evidence>
<keyword evidence="3" id="KW-0472">Membrane</keyword>
<dbReference type="GO" id="GO:0009739">
    <property type="term" value="P:response to gibberellin"/>
    <property type="evidence" value="ECO:0007669"/>
    <property type="project" value="TreeGrafter"/>
</dbReference>
<sequence>MLIWWFTVVTVEYVGFLEFLLRDKVPHDVREQGQGEDRLSWLGRLFAGFENRRYTRGLDLFGSFFSLALIFMVFALKNSNLQAALQLHLGVYSTPTHQCFSFIKEKPDILSLESSESHWNVTLYMVTSSESQVMPDHWDCSYGETRRSSIVVRCPNRDRQPLHHPPPLAIRGLHPPSSALCPAMRSILRALFRFLFLSVLCGMYELLKLLSISVFRFSLNCIRIRITPTQVASHAQKYYLRQNSGKKERKRSSIHDITTVDEKLAAQSVPGGNTMEHHTTFQQLGTSPPFSTNTT</sequence>
<proteinExistence type="predicted"/>
<dbReference type="GO" id="GO:0006355">
    <property type="term" value="P:regulation of DNA-templated transcription"/>
    <property type="evidence" value="ECO:0007669"/>
    <property type="project" value="UniProtKB-ARBA"/>
</dbReference>
<dbReference type="GO" id="GO:0003677">
    <property type="term" value="F:DNA binding"/>
    <property type="evidence" value="ECO:0007669"/>
    <property type="project" value="UniProtKB-KW"/>
</dbReference>
<dbReference type="AlphaFoldDB" id="A0A0J8B9C7"/>
<gene>
    <name evidence="4" type="ORF">BVRB_4g097380</name>
</gene>
<dbReference type="OrthoDB" id="118550at2759"/>
<keyword evidence="3" id="KW-1133">Transmembrane helix</keyword>
<keyword evidence="3" id="KW-0812">Transmembrane</keyword>